<keyword evidence="8" id="KW-0050">Antiport</keyword>
<organism evidence="10 11">
    <name type="scientific">Kurthia gibsonii</name>
    <dbReference type="NCBI Taxonomy" id="33946"/>
    <lineage>
        <taxon>Bacteria</taxon>
        <taxon>Bacillati</taxon>
        <taxon>Bacillota</taxon>
        <taxon>Bacilli</taxon>
        <taxon>Bacillales</taxon>
        <taxon>Caryophanaceae</taxon>
        <taxon>Kurthia</taxon>
    </lineage>
</organism>
<evidence type="ECO:0000256" key="4">
    <source>
        <dbReference type="ARBA" id="ARBA00022475"/>
    </source>
</evidence>
<dbReference type="PANTHER" id="PTHR34702">
    <property type="entry name" value="NA(+)/H(+) ANTIPORTER SUBUNIT F1"/>
    <property type="match status" value="1"/>
</dbReference>
<evidence type="ECO:0000256" key="2">
    <source>
        <dbReference type="ARBA" id="ARBA00009212"/>
    </source>
</evidence>
<dbReference type="InterPro" id="IPR007208">
    <property type="entry name" value="MrpF/PhaF-like"/>
</dbReference>
<keyword evidence="8" id="KW-0406">Ion transport</keyword>
<dbReference type="EMBL" id="JBCEWA010000005">
    <property type="protein sequence ID" value="MEL5988434.1"/>
    <property type="molecule type" value="Genomic_DNA"/>
</dbReference>
<evidence type="ECO:0000256" key="8">
    <source>
        <dbReference type="PIRNR" id="PIRNR028784"/>
    </source>
</evidence>
<feature type="transmembrane region" description="Helical" evidence="9">
    <location>
        <begin position="59"/>
        <end position="81"/>
    </location>
</feature>
<dbReference type="PIRSF" id="PIRSF028784">
    <property type="entry name" value="MrpF"/>
    <property type="match status" value="1"/>
</dbReference>
<evidence type="ECO:0000313" key="11">
    <source>
        <dbReference type="Proteomes" id="UP001398420"/>
    </source>
</evidence>
<feature type="transmembrane region" description="Helical" evidence="9">
    <location>
        <begin position="6"/>
        <end position="24"/>
    </location>
</feature>
<keyword evidence="7 8" id="KW-0472">Membrane</keyword>
<evidence type="ECO:0000256" key="6">
    <source>
        <dbReference type="ARBA" id="ARBA00022989"/>
    </source>
</evidence>
<dbReference type="PANTHER" id="PTHR34702:SF1">
    <property type="entry name" value="NA(+)_H(+) ANTIPORTER SUBUNIT F"/>
    <property type="match status" value="1"/>
</dbReference>
<proteinExistence type="inferred from homology"/>
<accession>A0ABU9LN46</accession>
<comment type="similarity">
    <text evidence="2 8">Belongs to the CPA3 antiporters (TC 2.A.63) subunit F family.</text>
</comment>
<evidence type="ECO:0000256" key="9">
    <source>
        <dbReference type="SAM" id="Phobius"/>
    </source>
</evidence>
<gene>
    <name evidence="10" type="ORF">AAF454_08435</name>
</gene>
<evidence type="ECO:0000256" key="5">
    <source>
        <dbReference type="ARBA" id="ARBA00022692"/>
    </source>
</evidence>
<dbReference type="NCBIfam" id="NF009248">
    <property type="entry name" value="PRK12600.1"/>
    <property type="match status" value="1"/>
</dbReference>
<dbReference type="Pfam" id="PF04066">
    <property type="entry name" value="MrpF_PhaF"/>
    <property type="match status" value="1"/>
</dbReference>
<evidence type="ECO:0000256" key="7">
    <source>
        <dbReference type="ARBA" id="ARBA00023136"/>
    </source>
</evidence>
<evidence type="ECO:0000256" key="3">
    <source>
        <dbReference type="ARBA" id="ARBA00022448"/>
    </source>
</evidence>
<sequence>MDYFILILIVLISLTMIPIIYRLVKGPTAPDRIIALDAIGVCIIALVGLFSIYVKTSFYVEIALLLAILSFIGTTAFSKFLEKGDIIERDNSN</sequence>
<evidence type="ECO:0000256" key="1">
    <source>
        <dbReference type="ARBA" id="ARBA00004651"/>
    </source>
</evidence>
<keyword evidence="3 8" id="KW-0813">Transport</keyword>
<keyword evidence="4 8" id="KW-1003">Cell membrane</keyword>
<evidence type="ECO:0000313" key="10">
    <source>
        <dbReference type="EMBL" id="MEL5988434.1"/>
    </source>
</evidence>
<keyword evidence="5 9" id="KW-0812">Transmembrane</keyword>
<comment type="caution">
    <text evidence="10">The sequence shown here is derived from an EMBL/GenBank/DDBJ whole genome shotgun (WGS) entry which is preliminary data.</text>
</comment>
<reference evidence="10 11" key="1">
    <citation type="submission" date="2024-04" db="EMBL/GenBank/DDBJ databases">
        <authorList>
            <person name="Wu Y.S."/>
            <person name="Zhang L."/>
        </authorList>
    </citation>
    <scope>NUCLEOTIDE SEQUENCE [LARGE SCALE GENOMIC DNA]</scope>
    <source>
        <strain evidence="10 11">KG-01</strain>
    </source>
</reference>
<comment type="subcellular location">
    <subcellularLocation>
        <location evidence="1 8">Cell membrane</location>
        <topology evidence="1 8">Multi-pass membrane protein</topology>
    </subcellularLocation>
</comment>
<protein>
    <submittedName>
        <fullName evidence="10">Na(+)/H(+) antiporter subunit F1</fullName>
    </submittedName>
</protein>
<dbReference type="Proteomes" id="UP001398420">
    <property type="component" value="Unassembled WGS sequence"/>
</dbReference>
<keyword evidence="11" id="KW-1185">Reference proteome</keyword>
<name>A0ABU9LN46_9BACL</name>
<feature type="transmembrane region" description="Helical" evidence="9">
    <location>
        <begin position="33"/>
        <end position="53"/>
    </location>
</feature>
<keyword evidence="6 9" id="KW-1133">Transmembrane helix</keyword>
<dbReference type="RefSeq" id="WP_068457250.1">
    <property type="nucleotide sequence ID" value="NZ_CP147847.1"/>
</dbReference>